<dbReference type="InterPro" id="IPR001173">
    <property type="entry name" value="Glyco_trans_2-like"/>
</dbReference>
<proteinExistence type="predicted"/>
<dbReference type="PROSITE" id="PS00141">
    <property type="entry name" value="ASP_PROTEASE"/>
    <property type="match status" value="1"/>
</dbReference>
<gene>
    <name evidence="9" type="ORF">ST47_g7708</name>
</gene>
<evidence type="ECO:0000313" key="10">
    <source>
        <dbReference type="Proteomes" id="UP000076837"/>
    </source>
</evidence>
<dbReference type="GO" id="GO:0016020">
    <property type="term" value="C:membrane"/>
    <property type="evidence" value="ECO:0007669"/>
    <property type="project" value="UniProtKB-SubCell"/>
</dbReference>
<keyword evidence="4 7" id="KW-0812">Transmembrane</keyword>
<dbReference type="Gene3D" id="3.90.550.10">
    <property type="entry name" value="Spore Coat Polysaccharide Biosynthesis Protein SpsA, Chain A"/>
    <property type="match status" value="1"/>
</dbReference>
<dbReference type="PANTHER" id="PTHR43867">
    <property type="entry name" value="CELLULOSE SYNTHASE CATALYTIC SUBUNIT A [UDP-FORMING]"/>
    <property type="match status" value="1"/>
</dbReference>
<name>A0A163ADT5_DIDRA</name>
<sequence length="1007" mass="114213">MSEVAPNSATEQQVTKRSGTASAALNAVSSSISEWTPFCLVASYFVFSTCMYMYCSEGLIAVFWFIYMCTNFYIAGATVLEAFMSIMPCREARKIVNQAEEKGWLFPTAHSNLPLLDIIIVAYLPNEKDIIMDRAMYGLEQLDYPKDKIRINILYNTPVSIEPLETELHGLPLKYPHARIIKVPNSTSKADNLNYFFTLDTGSDVIAIYDCDHYPHPNGPRWAAERFMADTEVDIVQGRCIVFNSHDTLLTSMIAVEFDKIYAVSHPGRSAMWGFGLFCGSNGYWRTSLLREMKMDGSMLTEDIDSALRAFSRGCKTVHDLNVTSYELAPTTLGAFWKQRLRWAQGWAQASMRHAKMIYNGVQDPLHEGTKRDFTARFGVLSLLLIREASYYLVTQYTCLVLSFLIVKFPSSGEELGKLIYFQYPVSQWLFIISPQQLGVPGSHALDHQSGQIRVCIEKDDHLVFYHIPILFDIVCNHWTVRACSTDRQIQLVEPDSEEVTYTYFGTFATSCILVLPQSLFENIQGQRKALADWLYVVRTALIPVVFKKTVLLVEAVPRLSFKHRLLIMKSQLLSGPLPSVFSSTSSLSSSRIASQDYLIGLRGILVLQSFLFVFFQAFLPTAVPDSRNKDGPLYQIILRKSFSVVFCNESLIYSWIIFLSARTIALPYLSNTSREVCASSVFRRSVRLWLPTFTAYSIAIAAFTAADNAYITDFLTRTGNVSTETPMRVRNFLVYFNSLFDIFWVNKQFSYQAANKAFPSGTLWIVSVLFQQSYTVYMTMIIVPYTRTSWRVKALLLFVLTAFWVQSWAWYSVTGLLITDAVLNMDLQVKSRTGFKIGKFQVPMWPLYASFILTGVILQFLFISWKPSMRNNEQHGHTSLYTEGMLNEEQDLDQPLARVDNYLFMLGAMLLIETFEMPQRILRSKAFIALGRRSFSVFLVQSIIVYTIGMKLWVFMDGAGVASTVSTLASFAVCASSVAVASEIFYRLVDLPSIAAAKGLWTWMIK</sequence>
<keyword evidence="3" id="KW-0808">Transferase</keyword>
<feature type="transmembrane region" description="Helical" evidence="7">
    <location>
        <begin position="969"/>
        <end position="990"/>
    </location>
</feature>
<dbReference type="AlphaFoldDB" id="A0A163ADT5"/>
<dbReference type="PANTHER" id="PTHR43867:SF2">
    <property type="entry name" value="CELLULOSE SYNTHASE CATALYTIC SUBUNIT A [UDP-FORMING]"/>
    <property type="match status" value="1"/>
</dbReference>
<keyword evidence="2" id="KW-0328">Glycosyltransferase</keyword>
<feature type="transmembrane region" description="Helical" evidence="7">
    <location>
        <begin position="762"/>
        <end position="784"/>
    </location>
</feature>
<comment type="subcellular location">
    <subcellularLocation>
        <location evidence="1">Membrane</location>
        <topology evidence="1">Multi-pass membrane protein</topology>
    </subcellularLocation>
</comment>
<feature type="transmembrane region" description="Helical" evidence="7">
    <location>
        <begin position="845"/>
        <end position="866"/>
    </location>
</feature>
<dbReference type="InterPro" id="IPR001969">
    <property type="entry name" value="Aspartic_peptidase_AS"/>
</dbReference>
<protein>
    <submittedName>
        <fullName evidence="9">Aspartic-type endopeptidase</fullName>
    </submittedName>
</protein>
<evidence type="ECO:0000256" key="5">
    <source>
        <dbReference type="ARBA" id="ARBA00022989"/>
    </source>
</evidence>
<keyword evidence="10" id="KW-1185">Reference proteome</keyword>
<comment type="caution">
    <text evidence="9">The sequence shown here is derived from an EMBL/GenBank/DDBJ whole genome shotgun (WGS) entry which is preliminary data.</text>
</comment>
<feature type="domain" description="Glycosyltransferase 2-like" evidence="8">
    <location>
        <begin position="206"/>
        <end position="374"/>
    </location>
</feature>
<evidence type="ECO:0000256" key="1">
    <source>
        <dbReference type="ARBA" id="ARBA00004141"/>
    </source>
</evidence>
<evidence type="ECO:0000256" key="2">
    <source>
        <dbReference type="ARBA" id="ARBA00022676"/>
    </source>
</evidence>
<evidence type="ECO:0000259" key="8">
    <source>
        <dbReference type="Pfam" id="PF13632"/>
    </source>
</evidence>
<dbReference type="Pfam" id="PF13632">
    <property type="entry name" value="Glyco_trans_2_3"/>
    <property type="match status" value="1"/>
</dbReference>
<reference evidence="9 10" key="1">
    <citation type="journal article" date="2016" name="Sci. Rep.">
        <title>Draft genome sequencing and secretome analysis of fungal phytopathogen Ascochyta rabiei provides insight into the necrotrophic effector repertoire.</title>
        <authorList>
            <person name="Verma S."/>
            <person name="Gazara R.K."/>
            <person name="Nizam S."/>
            <person name="Parween S."/>
            <person name="Chattopadhyay D."/>
            <person name="Verma P.K."/>
        </authorList>
    </citation>
    <scope>NUCLEOTIDE SEQUENCE [LARGE SCALE GENOMIC DNA]</scope>
    <source>
        <strain evidence="9 10">ArDII</strain>
    </source>
</reference>
<dbReference type="InterPro" id="IPR029044">
    <property type="entry name" value="Nucleotide-diphossugar_trans"/>
</dbReference>
<dbReference type="Proteomes" id="UP000076837">
    <property type="component" value="Unassembled WGS sequence"/>
</dbReference>
<feature type="transmembrane region" description="Helical" evidence="7">
    <location>
        <begin position="62"/>
        <end position="84"/>
    </location>
</feature>
<dbReference type="EMBL" id="JYNV01000256">
    <property type="protein sequence ID" value="KZM21137.1"/>
    <property type="molecule type" value="Genomic_DNA"/>
</dbReference>
<organism evidence="9 10">
    <name type="scientific">Didymella rabiei</name>
    <name type="common">Chickpea ascochyta blight fungus</name>
    <name type="synonym">Mycosphaerella rabiei</name>
    <dbReference type="NCBI Taxonomy" id="5454"/>
    <lineage>
        <taxon>Eukaryota</taxon>
        <taxon>Fungi</taxon>
        <taxon>Dikarya</taxon>
        <taxon>Ascomycota</taxon>
        <taxon>Pezizomycotina</taxon>
        <taxon>Dothideomycetes</taxon>
        <taxon>Pleosporomycetidae</taxon>
        <taxon>Pleosporales</taxon>
        <taxon>Pleosporineae</taxon>
        <taxon>Didymellaceae</taxon>
        <taxon>Ascochyta</taxon>
    </lineage>
</organism>
<evidence type="ECO:0000256" key="6">
    <source>
        <dbReference type="ARBA" id="ARBA00023136"/>
    </source>
</evidence>
<dbReference type="STRING" id="5454.A0A163ADT5"/>
<feature type="transmembrane region" description="Helical" evidence="7">
    <location>
        <begin position="652"/>
        <end position="670"/>
    </location>
</feature>
<dbReference type="SUPFAM" id="SSF53448">
    <property type="entry name" value="Nucleotide-diphospho-sugar transferases"/>
    <property type="match status" value="1"/>
</dbReference>
<dbReference type="CDD" id="cd06423">
    <property type="entry name" value="CESA_like"/>
    <property type="match status" value="1"/>
</dbReference>
<keyword evidence="6 7" id="KW-0472">Membrane</keyword>
<evidence type="ECO:0000313" key="9">
    <source>
        <dbReference type="EMBL" id="KZM21137.1"/>
    </source>
</evidence>
<evidence type="ECO:0000256" key="7">
    <source>
        <dbReference type="SAM" id="Phobius"/>
    </source>
</evidence>
<feature type="transmembrane region" description="Helical" evidence="7">
    <location>
        <begin position="733"/>
        <end position="750"/>
    </location>
</feature>
<feature type="transmembrane region" description="Helical" evidence="7">
    <location>
        <begin position="935"/>
        <end position="957"/>
    </location>
</feature>
<accession>A0A163ADT5</accession>
<feature type="transmembrane region" description="Helical" evidence="7">
    <location>
        <begin position="796"/>
        <end position="824"/>
    </location>
</feature>
<dbReference type="GO" id="GO:0004190">
    <property type="term" value="F:aspartic-type endopeptidase activity"/>
    <property type="evidence" value="ECO:0007669"/>
    <property type="project" value="InterPro"/>
</dbReference>
<evidence type="ECO:0000256" key="4">
    <source>
        <dbReference type="ARBA" id="ARBA00022692"/>
    </source>
</evidence>
<dbReference type="GO" id="GO:0016757">
    <property type="term" value="F:glycosyltransferase activity"/>
    <property type="evidence" value="ECO:0007669"/>
    <property type="project" value="UniProtKB-KW"/>
</dbReference>
<dbReference type="InterPro" id="IPR050321">
    <property type="entry name" value="Glycosyltr_2/OpgH_subfam"/>
</dbReference>
<dbReference type="GO" id="GO:0006508">
    <property type="term" value="P:proteolysis"/>
    <property type="evidence" value="ECO:0007669"/>
    <property type="project" value="InterPro"/>
</dbReference>
<keyword evidence="5 7" id="KW-1133">Transmembrane helix</keyword>
<feature type="transmembrane region" description="Helical" evidence="7">
    <location>
        <begin position="690"/>
        <end position="713"/>
    </location>
</feature>
<feature type="transmembrane region" description="Helical" evidence="7">
    <location>
        <begin position="598"/>
        <end position="620"/>
    </location>
</feature>
<evidence type="ECO:0000256" key="3">
    <source>
        <dbReference type="ARBA" id="ARBA00022679"/>
    </source>
</evidence>